<evidence type="ECO:0000256" key="2">
    <source>
        <dbReference type="ARBA" id="ARBA00008816"/>
    </source>
</evidence>
<sequence length="309" mass="32311">MLCVTIVPAMPIAAQDVPRDPAPQPATETQVRTPISPVAPYAAGLAVWATALGIGLYEAPWSNGRVDAGWADAALVEPVIPPLDELDDIDRDEATLRTISDGTLVGTMLYTQLIDIVLVPLIQGDVHLVWQATSAHFLALGTSLSIDAIAKHATSRERPYGQRLCPDHPDLPQCNNDDLYASFFSGHTALSFTSAGTSCALHLSRGLYGNLAADIIGCAIPVAGAATTGALRVASDSHYVTDVLVGMTVGFVSGYLITLGVVPSRVRVPVGEVAQASSDFTWAVVPTASVSHEQEVVRTTVGAAATGTF</sequence>
<dbReference type="EMBL" id="CP011125">
    <property type="protein sequence ID" value="AKF07576.1"/>
    <property type="molecule type" value="Genomic_DNA"/>
</dbReference>
<keyword evidence="3" id="KW-0812">Transmembrane</keyword>
<dbReference type="InterPro" id="IPR000326">
    <property type="entry name" value="PAP2/HPO"/>
</dbReference>
<dbReference type="GO" id="GO:0016020">
    <property type="term" value="C:membrane"/>
    <property type="evidence" value="ECO:0007669"/>
    <property type="project" value="UniProtKB-SubCell"/>
</dbReference>
<evidence type="ECO:0000313" key="7">
    <source>
        <dbReference type="EMBL" id="AKF07576.1"/>
    </source>
</evidence>
<dbReference type="PANTHER" id="PTHR10165">
    <property type="entry name" value="LIPID PHOSPHATE PHOSPHATASE"/>
    <property type="match status" value="1"/>
</dbReference>
<feature type="domain" description="Phosphatidic acid phosphatase type 2/haloperoxidase" evidence="6">
    <location>
        <begin position="134"/>
        <end position="258"/>
    </location>
</feature>
<evidence type="ECO:0000256" key="3">
    <source>
        <dbReference type="ARBA" id="ARBA00022692"/>
    </source>
</evidence>
<dbReference type="STRING" id="927083.DB32_004725"/>
<dbReference type="AlphaFoldDB" id="A0A0F6YJW1"/>
<comment type="subcellular location">
    <subcellularLocation>
        <location evidence="1">Membrane</location>
        <topology evidence="1">Multi-pass membrane protein</topology>
    </subcellularLocation>
</comment>
<dbReference type="Pfam" id="PF01569">
    <property type="entry name" value="PAP2"/>
    <property type="match status" value="1"/>
</dbReference>
<dbReference type="SUPFAM" id="SSF48317">
    <property type="entry name" value="Acid phosphatase/Vanadium-dependent haloperoxidase"/>
    <property type="match status" value="1"/>
</dbReference>
<dbReference type="SMART" id="SM00014">
    <property type="entry name" value="acidPPc"/>
    <property type="match status" value="1"/>
</dbReference>
<dbReference type="KEGG" id="samy:DB32_004725"/>
<comment type="similarity">
    <text evidence="2">Belongs to the PA-phosphatase related phosphoesterase family.</text>
</comment>
<keyword evidence="4" id="KW-1133">Transmembrane helix</keyword>
<reference evidence="7 8" key="1">
    <citation type="submission" date="2015-03" db="EMBL/GenBank/DDBJ databases">
        <title>Genome assembly of Sandaracinus amylolyticus DSM 53668.</title>
        <authorList>
            <person name="Sharma G."/>
            <person name="Subramanian S."/>
        </authorList>
    </citation>
    <scope>NUCLEOTIDE SEQUENCE [LARGE SCALE GENOMIC DNA]</scope>
    <source>
        <strain evidence="7 8">DSM 53668</strain>
    </source>
</reference>
<gene>
    <name evidence="7" type="ORF">DB32_004725</name>
</gene>
<dbReference type="PANTHER" id="PTHR10165:SF35">
    <property type="entry name" value="RE23632P"/>
    <property type="match status" value="1"/>
</dbReference>
<proteinExistence type="inferred from homology"/>
<dbReference type="Proteomes" id="UP000034883">
    <property type="component" value="Chromosome"/>
</dbReference>
<dbReference type="GO" id="GO:0008195">
    <property type="term" value="F:phosphatidate phosphatase activity"/>
    <property type="evidence" value="ECO:0007669"/>
    <property type="project" value="TreeGrafter"/>
</dbReference>
<evidence type="ECO:0000259" key="6">
    <source>
        <dbReference type="SMART" id="SM00014"/>
    </source>
</evidence>
<evidence type="ECO:0000313" key="8">
    <source>
        <dbReference type="Proteomes" id="UP000034883"/>
    </source>
</evidence>
<protein>
    <recommendedName>
        <fullName evidence="6">Phosphatidic acid phosphatase type 2/haloperoxidase domain-containing protein</fullName>
    </recommendedName>
</protein>
<evidence type="ECO:0000256" key="5">
    <source>
        <dbReference type="ARBA" id="ARBA00023136"/>
    </source>
</evidence>
<keyword evidence="5" id="KW-0472">Membrane</keyword>
<accession>A0A0F6YJW1</accession>
<evidence type="ECO:0000256" key="4">
    <source>
        <dbReference type="ARBA" id="ARBA00022989"/>
    </source>
</evidence>
<name>A0A0F6YJW1_9BACT</name>
<evidence type="ECO:0000256" key="1">
    <source>
        <dbReference type="ARBA" id="ARBA00004141"/>
    </source>
</evidence>
<organism evidence="7 8">
    <name type="scientific">Sandaracinus amylolyticus</name>
    <dbReference type="NCBI Taxonomy" id="927083"/>
    <lineage>
        <taxon>Bacteria</taxon>
        <taxon>Pseudomonadati</taxon>
        <taxon>Myxococcota</taxon>
        <taxon>Polyangia</taxon>
        <taxon>Polyangiales</taxon>
        <taxon>Sandaracinaceae</taxon>
        <taxon>Sandaracinus</taxon>
    </lineage>
</organism>
<dbReference type="GO" id="GO:0046839">
    <property type="term" value="P:phospholipid dephosphorylation"/>
    <property type="evidence" value="ECO:0007669"/>
    <property type="project" value="TreeGrafter"/>
</dbReference>
<dbReference type="InterPro" id="IPR043216">
    <property type="entry name" value="PAP-like"/>
</dbReference>
<dbReference type="Gene3D" id="1.20.144.10">
    <property type="entry name" value="Phosphatidic acid phosphatase type 2/haloperoxidase"/>
    <property type="match status" value="1"/>
</dbReference>
<dbReference type="InterPro" id="IPR036938">
    <property type="entry name" value="PAP2/HPO_sf"/>
</dbReference>
<dbReference type="GO" id="GO:0006644">
    <property type="term" value="P:phospholipid metabolic process"/>
    <property type="evidence" value="ECO:0007669"/>
    <property type="project" value="InterPro"/>
</dbReference>
<keyword evidence="8" id="KW-1185">Reference proteome</keyword>